<proteinExistence type="predicted"/>
<protein>
    <submittedName>
        <fullName evidence="6">MFS efflux pump atnC</fullName>
    </submittedName>
</protein>
<dbReference type="PANTHER" id="PTHR23507:SF1">
    <property type="entry name" value="FI18259P1-RELATED"/>
    <property type="match status" value="1"/>
</dbReference>
<comment type="subcellular location">
    <subcellularLocation>
        <location evidence="1">Membrane</location>
        <topology evidence="1">Multi-pass membrane protein</topology>
    </subcellularLocation>
</comment>
<gene>
    <name evidence="6" type="primary">atnC-3</name>
    <name evidence="6" type="ORF">Forpe1208_v008042</name>
</gene>
<comment type="caution">
    <text evidence="6">The sequence shown here is derived from an EMBL/GenBank/DDBJ whole genome shotgun (WGS) entry which is preliminary data.</text>
</comment>
<evidence type="ECO:0000256" key="1">
    <source>
        <dbReference type="ARBA" id="ARBA00004141"/>
    </source>
</evidence>
<keyword evidence="2 5" id="KW-0812">Transmembrane</keyword>
<dbReference type="GO" id="GO:0022857">
    <property type="term" value="F:transmembrane transporter activity"/>
    <property type="evidence" value="ECO:0007669"/>
    <property type="project" value="TreeGrafter"/>
</dbReference>
<evidence type="ECO:0000256" key="4">
    <source>
        <dbReference type="ARBA" id="ARBA00023136"/>
    </source>
</evidence>
<evidence type="ECO:0000256" key="5">
    <source>
        <dbReference type="SAM" id="Phobius"/>
    </source>
</evidence>
<sequence length="113" mass="12222">MLFQYVSKRYGWTLAQAGFLISLRAGVNIALFTVILPFIATYALVSWSATSRDLWIGKASIILLILGNLIIFLSETSVGMIIGLVISTLGSGFAPTMRTTSGGSMRSSRSQKE</sequence>
<reference evidence="6" key="1">
    <citation type="submission" date="2021-04" db="EMBL/GenBank/DDBJ databases">
        <title>First draft genome resource for Brassicaceae pathogens Fusarium oxysporum f. sp. raphani and Fusarium oxysporum f. sp. rapae.</title>
        <authorList>
            <person name="Asai S."/>
        </authorList>
    </citation>
    <scope>NUCLEOTIDE SEQUENCE</scope>
    <source>
        <strain evidence="6">Tf1208</strain>
    </source>
</reference>
<dbReference type="AlphaFoldDB" id="A0A8J5NZT9"/>
<feature type="transmembrane region" description="Helical" evidence="5">
    <location>
        <begin position="79"/>
        <end position="97"/>
    </location>
</feature>
<dbReference type="PANTHER" id="PTHR23507">
    <property type="entry name" value="ZGC:174356"/>
    <property type="match status" value="1"/>
</dbReference>
<keyword evidence="4 5" id="KW-0472">Membrane</keyword>
<evidence type="ECO:0000256" key="3">
    <source>
        <dbReference type="ARBA" id="ARBA00022989"/>
    </source>
</evidence>
<accession>A0A8J5NZT9</accession>
<name>A0A8J5NZT9_FUSOX</name>
<feature type="transmembrane region" description="Helical" evidence="5">
    <location>
        <begin position="20"/>
        <end position="43"/>
    </location>
</feature>
<keyword evidence="3 5" id="KW-1133">Transmembrane helix</keyword>
<dbReference type="Proteomes" id="UP000694050">
    <property type="component" value="Unassembled WGS sequence"/>
</dbReference>
<evidence type="ECO:0000313" key="6">
    <source>
        <dbReference type="EMBL" id="KAG7414554.1"/>
    </source>
</evidence>
<feature type="transmembrane region" description="Helical" evidence="5">
    <location>
        <begin position="55"/>
        <end position="73"/>
    </location>
</feature>
<evidence type="ECO:0000313" key="7">
    <source>
        <dbReference type="Proteomes" id="UP000694050"/>
    </source>
</evidence>
<evidence type="ECO:0000256" key="2">
    <source>
        <dbReference type="ARBA" id="ARBA00022692"/>
    </source>
</evidence>
<organism evidence="6 7">
    <name type="scientific">Fusarium oxysporum f. sp. rapae</name>
    <dbReference type="NCBI Taxonomy" id="485398"/>
    <lineage>
        <taxon>Eukaryota</taxon>
        <taxon>Fungi</taxon>
        <taxon>Dikarya</taxon>
        <taxon>Ascomycota</taxon>
        <taxon>Pezizomycotina</taxon>
        <taxon>Sordariomycetes</taxon>
        <taxon>Hypocreomycetidae</taxon>
        <taxon>Hypocreales</taxon>
        <taxon>Nectriaceae</taxon>
        <taxon>Fusarium</taxon>
        <taxon>Fusarium oxysporum species complex</taxon>
    </lineage>
</organism>
<dbReference type="EMBL" id="JAELUQ010000005">
    <property type="protein sequence ID" value="KAG7414554.1"/>
    <property type="molecule type" value="Genomic_DNA"/>
</dbReference>
<dbReference type="GO" id="GO:0016020">
    <property type="term" value="C:membrane"/>
    <property type="evidence" value="ECO:0007669"/>
    <property type="project" value="UniProtKB-SubCell"/>
</dbReference>